<evidence type="ECO:0000256" key="1">
    <source>
        <dbReference type="SAM" id="Phobius"/>
    </source>
</evidence>
<reference evidence="2" key="1">
    <citation type="submission" date="2018-11" db="EMBL/GenBank/DDBJ databases">
        <authorList>
            <consortium name="Genoscope - CEA"/>
            <person name="William W."/>
        </authorList>
    </citation>
    <scope>NUCLEOTIDE SEQUENCE</scope>
</reference>
<keyword evidence="1" id="KW-0812">Transmembrane</keyword>
<accession>A0A3P6F6R7</accession>
<keyword evidence="1" id="KW-0472">Membrane</keyword>
<dbReference type="PROSITE" id="PS51257">
    <property type="entry name" value="PROKAR_LIPOPROTEIN"/>
    <property type="match status" value="1"/>
</dbReference>
<feature type="transmembrane region" description="Helical" evidence="1">
    <location>
        <begin position="59"/>
        <end position="79"/>
    </location>
</feature>
<gene>
    <name evidence="2" type="ORF">BOLC7T44589H</name>
</gene>
<protein>
    <submittedName>
        <fullName evidence="2">Uncharacterized protein</fullName>
    </submittedName>
</protein>
<evidence type="ECO:0000313" key="2">
    <source>
        <dbReference type="EMBL" id="VDD39029.1"/>
    </source>
</evidence>
<organism evidence="2">
    <name type="scientific">Brassica oleracea</name>
    <name type="common">Wild cabbage</name>
    <dbReference type="NCBI Taxonomy" id="3712"/>
    <lineage>
        <taxon>Eukaryota</taxon>
        <taxon>Viridiplantae</taxon>
        <taxon>Streptophyta</taxon>
        <taxon>Embryophyta</taxon>
        <taxon>Tracheophyta</taxon>
        <taxon>Spermatophyta</taxon>
        <taxon>Magnoliopsida</taxon>
        <taxon>eudicotyledons</taxon>
        <taxon>Gunneridae</taxon>
        <taxon>Pentapetalae</taxon>
        <taxon>rosids</taxon>
        <taxon>malvids</taxon>
        <taxon>Brassicales</taxon>
        <taxon>Brassicaceae</taxon>
        <taxon>Brassiceae</taxon>
        <taxon>Brassica</taxon>
    </lineage>
</organism>
<proteinExistence type="predicted"/>
<keyword evidence="1" id="KW-1133">Transmembrane helix</keyword>
<dbReference type="AlphaFoldDB" id="A0A3P6F6R7"/>
<name>A0A3P6F6R7_BRAOL</name>
<dbReference type="EMBL" id="LR031876">
    <property type="protein sequence ID" value="VDD39029.1"/>
    <property type="molecule type" value="Genomic_DNA"/>
</dbReference>
<feature type="transmembrane region" description="Helical" evidence="1">
    <location>
        <begin position="20"/>
        <end position="39"/>
    </location>
</feature>
<sequence>MTRVSSLFNSFSTSDHAAVVSLNLFVALLCACIVLGHILGEKQWLNESITSLLIVKLTFWLHGLAFGVVILCIINAHIFSSSVKIFSSYIFCLL</sequence>